<dbReference type="InterPro" id="IPR001382">
    <property type="entry name" value="Glyco_hydro_47"/>
</dbReference>
<dbReference type="FunFam" id="1.50.10.10:FF:000047">
    <property type="entry name" value="Mannosyl-oligosaccharide alpha-1,2-mannosidase"/>
    <property type="match status" value="1"/>
</dbReference>
<dbReference type="PRINTS" id="PR00747">
    <property type="entry name" value="GLYHDRLASE47"/>
</dbReference>
<comment type="similarity">
    <text evidence="3 13">Belongs to the glycosyl hydrolase 47 family.</text>
</comment>
<keyword evidence="11" id="KW-0479">Metal-binding</keyword>
<dbReference type="EMBL" id="ML996711">
    <property type="protein sequence ID" value="KAF2395753.1"/>
    <property type="molecule type" value="Genomic_DNA"/>
</dbReference>
<evidence type="ECO:0000256" key="13">
    <source>
        <dbReference type="RuleBase" id="RU361193"/>
    </source>
</evidence>
<dbReference type="Pfam" id="PF01532">
    <property type="entry name" value="Glyco_hydro_47"/>
    <property type="match status" value="1"/>
</dbReference>
<dbReference type="PANTHER" id="PTHR11742:SF101">
    <property type="entry name" value="MANNOSYL-OLIGOSACCHARIDE ALPHA-1,2-MANNOSIDASE 1B"/>
    <property type="match status" value="1"/>
</dbReference>
<evidence type="ECO:0000256" key="7">
    <source>
        <dbReference type="ARBA" id="ARBA00023180"/>
    </source>
</evidence>
<proteinExistence type="inferred from homology"/>
<dbReference type="GO" id="GO:0005975">
    <property type="term" value="P:carbohydrate metabolic process"/>
    <property type="evidence" value="ECO:0007669"/>
    <property type="project" value="InterPro"/>
</dbReference>
<evidence type="ECO:0000256" key="2">
    <source>
        <dbReference type="ARBA" id="ARBA00004922"/>
    </source>
</evidence>
<reference evidence="14" key="1">
    <citation type="journal article" date="2020" name="Stud. Mycol.">
        <title>101 Dothideomycetes genomes: a test case for predicting lifestyles and emergence of pathogens.</title>
        <authorList>
            <person name="Haridas S."/>
            <person name="Albert R."/>
            <person name="Binder M."/>
            <person name="Bloem J."/>
            <person name="Labutti K."/>
            <person name="Salamov A."/>
            <person name="Andreopoulos B."/>
            <person name="Baker S."/>
            <person name="Barry K."/>
            <person name="Bills G."/>
            <person name="Bluhm B."/>
            <person name="Cannon C."/>
            <person name="Castanera R."/>
            <person name="Culley D."/>
            <person name="Daum C."/>
            <person name="Ezra D."/>
            <person name="Gonzalez J."/>
            <person name="Henrissat B."/>
            <person name="Kuo A."/>
            <person name="Liang C."/>
            <person name="Lipzen A."/>
            <person name="Lutzoni F."/>
            <person name="Magnuson J."/>
            <person name="Mondo S."/>
            <person name="Nolan M."/>
            <person name="Ohm R."/>
            <person name="Pangilinan J."/>
            <person name="Park H.-J."/>
            <person name="Ramirez L."/>
            <person name="Alfaro M."/>
            <person name="Sun H."/>
            <person name="Tritt A."/>
            <person name="Yoshinaga Y."/>
            <person name="Zwiers L.-H."/>
            <person name="Turgeon B."/>
            <person name="Goodwin S."/>
            <person name="Spatafora J."/>
            <person name="Crous P."/>
            <person name="Grigoriev I."/>
        </authorList>
    </citation>
    <scope>NUCLEOTIDE SEQUENCE</scope>
    <source>
        <strain evidence="14">CBS 262.69</strain>
    </source>
</reference>
<dbReference type="InterPro" id="IPR036026">
    <property type="entry name" value="Seven-hairpin_glycosidases"/>
</dbReference>
<dbReference type="PANTHER" id="PTHR11742">
    <property type="entry name" value="MANNOSYL-OLIGOSACCHARIDE ALPHA-1,2-MANNOSIDASE-RELATED"/>
    <property type="match status" value="1"/>
</dbReference>
<evidence type="ECO:0000256" key="10">
    <source>
        <dbReference type="ARBA" id="ARBA00048605"/>
    </source>
</evidence>
<dbReference type="GO" id="GO:0005509">
    <property type="term" value="F:calcium ion binding"/>
    <property type="evidence" value="ECO:0007669"/>
    <property type="project" value="InterPro"/>
</dbReference>
<dbReference type="EC" id="3.2.1.-" evidence="13"/>
<evidence type="ECO:0000313" key="14">
    <source>
        <dbReference type="EMBL" id="KAF2395753.1"/>
    </source>
</evidence>
<dbReference type="GO" id="GO:0036503">
    <property type="term" value="P:ERAD pathway"/>
    <property type="evidence" value="ECO:0007669"/>
    <property type="project" value="UniProtKB-ARBA"/>
</dbReference>
<evidence type="ECO:0000256" key="9">
    <source>
        <dbReference type="ARBA" id="ARBA00047669"/>
    </source>
</evidence>
<accession>A0A6G1HI64</accession>
<keyword evidence="5 13" id="KW-0378">Hydrolase</keyword>
<evidence type="ECO:0000256" key="1">
    <source>
        <dbReference type="ARBA" id="ARBA00001913"/>
    </source>
</evidence>
<evidence type="ECO:0000256" key="4">
    <source>
        <dbReference type="ARBA" id="ARBA00022729"/>
    </source>
</evidence>
<protein>
    <recommendedName>
        <fullName evidence="13">alpha-1,2-Mannosidase</fullName>
        <ecNumber evidence="13">3.2.1.-</ecNumber>
    </recommendedName>
</protein>
<dbReference type="UniPathway" id="UPA00378"/>
<keyword evidence="6 12" id="KW-1015">Disulfide bond</keyword>
<comment type="cofactor">
    <cofactor evidence="1 11">
        <name>Ca(2+)</name>
        <dbReference type="ChEBI" id="CHEBI:29108"/>
    </cofactor>
</comment>
<gene>
    <name evidence="14" type="ORF">EJ06DRAFT_484719</name>
</gene>
<organism evidence="14 15">
    <name type="scientific">Trichodelitschia bisporula</name>
    <dbReference type="NCBI Taxonomy" id="703511"/>
    <lineage>
        <taxon>Eukaryota</taxon>
        <taxon>Fungi</taxon>
        <taxon>Dikarya</taxon>
        <taxon>Ascomycota</taxon>
        <taxon>Pezizomycotina</taxon>
        <taxon>Dothideomycetes</taxon>
        <taxon>Dothideomycetes incertae sedis</taxon>
        <taxon>Phaeotrichales</taxon>
        <taxon>Phaeotrichaceae</taxon>
        <taxon>Trichodelitschia</taxon>
    </lineage>
</organism>
<evidence type="ECO:0000256" key="11">
    <source>
        <dbReference type="PIRSR" id="PIRSR601382-2"/>
    </source>
</evidence>
<dbReference type="AlphaFoldDB" id="A0A6G1HI64"/>
<dbReference type="Gene3D" id="1.50.10.10">
    <property type="match status" value="1"/>
</dbReference>
<keyword evidence="15" id="KW-1185">Reference proteome</keyword>
<evidence type="ECO:0000313" key="15">
    <source>
        <dbReference type="Proteomes" id="UP000799640"/>
    </source>
</evidence>
<name>A0A6G1HI64_9PEZI</name>
<keyword evidence="8 13" id="KW-0326">Glycosidase</keyword>
<feature type="binding site" evidence="11">
    <location>
        <position position="552"/>
    </location>
    <ligand>
        <name>Ca(2+)</name>
        <dbReference type="ChEBI" id="CHEBI:29108"/>
    </ligand>
</feature>
<evidence type="ECO:0000256" key="3">
    <source>
        <dbReference type="ARBA" id="ARBA00007658"/>
    </source>
</evidence>
<dbReference type="GO" id="GO:0004571">
    <property type="term" value="F:mannosyl-oligosaccharide 1,2-alpha-mannosidase activity"/>
    <property type="evidence" value="ECO:0007669"/>
    <property type="project" value="UniProtKB-EC"/>
</dbReference>
<dbReference type="OrthoDB" id="8118055at2759"/>
<evidence type="ECO:0000256" key="6">
    <source>
        <dbReference type="ARBA" id="ARBA00023157"/>
    </source>
</evidence>
<comment type="catalytic activity">
    <reaction evidence="10">
        <text>N(4)-(alpha-D-Man-(1-&gt;2)-alpha-D-Man-(1-&gt;2)-alpha-D-Man-(1-&gt;3)-[alpha-D-Man-(1-&gt;2)-alpha-D-Man-(1-&gt;3)-[alpha-D-Man-(1-&gt;2)-alpha-D-Man-(1-&gt;6)]-alpha-D-Man-(1-&gt;6)]-beta-D-Man-(1-&gt;4)-beta-D-GlcNAc-(1-&gt;4)-beta-D-GlcNAc)-L-asparaginyl-[protein] (N-glucan mannose isomer 9A1,2,3B1,2,3) + 4 H2O = N(4)-(alpha-D-Man-(1-&gt;3)-[alpha-D-Man-(1-&gt;3)-[alpha-D-Man-(1-&gt;6)]-alpha-D-Man-(1-&gt;6)]-beta-D-Man-(1-&gt;4)-beta-D-GlcNAc-(1-&gt;4)-beta-D-GlcNAc)-L-asparaginyl-[protein] (N-glucan mannose isomer 5A1,2) + 4 beta-D-mannose</text>
        <dbReference type="Rhea" id="RHEA:56008"/>
        <dbReference type="Rhea" id="RHEA-COMP:14356"/>
        <dbReference type="Rhea" id="RHEA-COMP:14367"/>
        <dbReference type="ChEBI" id="CHEBI:15377"/>
        <dbReference type="ChEBI" id="CHEBI:28563"/>
        <dbReference type="ChEBI" id="CHEBI:59087"/>
        <dbReference type="ChEBI" id="CHEBI:139493"/>
        <dbReference type="EC" id="3.2.1.113"/>
    </reaction>
</comment>
<dbReference type="GO" id="GO:0005783">
    <property type="term" value="C:endoplasmic reticulum"/>
    <property type="evidence" value="ECO:0007669"/>
    <property type="project" value="TreeGrafter"/>
</dbReference>
<dbReference type="GO" id="GO:0016020">
    <property type="term" value="C:membrane"/>
    <property type="evidence" value="ECO:0007669"/>
    <property type="project" value="InterPro"/>
</dbReference>
<comment type="pathway">
    <text evidence="2">Protein modification; protein glycosylation.</text>
</comment>
<sequence length="564" mass="63708">MPESANNYDWAEFEAAAEADSLLDTPRGEELRARREAVKSAFSYSWAGYRRYAWNHDELLPVTNRHGDSRNGWGASAIDALSTAIIMDLPDVVDQILEFVPSIDFTTTRTSDPVSLFETTIRYLGGLISGYDLLRPGTGPRDPPGPRARMTKKTALVNKLLTQAISLADALSFAFDPSITPSGIPFNDLDFKGKKPFESDGRKQERNTLATVGTLVLEWTRLSDLVGDPKYANLAQRAQDFLLRPKSSFARNMPCKAAKPSCEVWDGLVASEVFIANGTFAPVGGSWMGGADSFYEYLIKMYVYDSRSFKFYADRWVAAAESTRKFLSSKPVTRPDLTFLAAWAPDGRLIKHSQHLACFAGGNFILGGQVLKNDDYIKYGLELVNGCRQTYEATNTKIGPDYFVWDETNVPADQADFFKKNGFYFRGNKAYLLRPEVIESYYYAYRVTREQKYQDWAWDAFIHIRNATLAESGYTAIQDVMDAGMLDTSAKNKDYRYHPSRSFNEQESFWFAEVLKYSYLIQSDGDDAFQIPRGHGNIYNAGRRKNFWVFNTEAHPVRVRGPPV</sequence>
<keyword evidence="7" id="KW-0325">Glycoprotein</keyword>
<dbReference type="SUPFAM" id="SSF48225">
    <property type="entry name" value="Seven-hairpin glycosidases"/>
    <property type="match status" value="1"/>
</dbReference>
<dbReference type="Proteomes" id="UP000799640">
    <property type="component" value="Unassembled WGS sequence"/>
</dbReference>
<feature type="disulfide bond" evidence="12">
    <location>
        <begin position="358"/>
        <end position="387"/>
    </location>
</feature>
<evidence type="ECO:0000256" key="5">
    <source>
        <dbReference type="ARBA" id="ARBA00022801"/>
    </source>
</evidence>
<keyword evidence="11" id="KW-0106">Calcium</keyword>
<keyword evidence="4" id="KW-0732">Signal</keyword>
<dbReference type="InterPro" id="IPR012341">
    <property type="entry name" value="6hp_glycosidase-like_sf"/>
</dbReference>
<dbReference type="InterPro" id="IPR050749">
    <property type="entry name" value="Glycosyl_Hydrolase_47"/>
</dbReference>
<evidence type="ECO:0000256" key="12">
    <source>
        <dbReference type="PIRSR" id="PIRSR601382-3"/>
    </source>
</evidence>
<comment type="catalytic activity">
    <reaction evidence="9">
        <text>N(4)-(alpha-D-Man-(1-&gt;2)-alpha-D-Man-(1-&gt;2)-alpha-D-Man-(1-&gt;3)-[alpha-D-Man-(1-&gt;3)-[alpha-D-Man-(1-&gt;2)-alpha-D-Man-(1-&gt;6)]-alpha-D-Man-(1-&gt;6)]-beta-D-Man-(1-&gt;4)-beta-D-GlcNAc-(1-&gt;4)-beta-D-GlcNAc)-L-asparaginyl-[protein] (N-glucan mannose isomer 8A1,2,3B1,3) + 3 H2O = N(4)-(alpha-D-Man-(1-&gt;3)-[alpha-D-Man-(1-&gt;3)-[alpha-D-Man-(1-&gt;6)]-alpha-D-Man-(1-&gt;6)]-beta-D-Man-(1-&gt;4)-beta-D-GlcNAc-(1-&gt;4)-beta-D-GlcNAc)-L-asparaginyl-[protein] (N-glucan mannose isomer 5A1,2) + 3 beta-D-mannose</text>
        <dbReference type="Rhea" id="RHEA:56028"/>
        <dbReference type="Rhea" id="RHEA-COMP:14358"/>
        <dbReference type="Rhea" id="RHEA-COMP:14367"/>
        <dbReference type="ChEBI" id="CHEBI:15377"/>
        <dbReference type="ChEBI" id="CHEBI:28563"/>
        <dbReference type="ChEBI" id="CHEBI:59087"/>
        <dbReference type="ChEBI" id="CHEBI:60628"/>
        <dbReference type="EC" id="3.2.1.113"/>
    </reaction>
</comment>
<evidence type="ECO:0000256" key="8">
    <source>
        <dbReference type="ARBA" id="ARBA00023295"/>
    </source>
</evidence>